<organism evidence="1 2">
    <name type="scientific">Filobasidium floriforme</name>
    <dbReference type="NCBI Taxonomy" id="5210"/>
    <lineage>
        <taxon>Eukaryota</taxon>
        <taxon>Fungi</taxon>
        <taxon>Dikarya</taxon>
        <taxon>Basidiomycota</taxon>
        <taxon>Agaricomycotina</taxon>
        <taxon>Tremellomycetes</taxon>
        <taxon>Filobasidiales</taxon>
        <taxon>Filobasidiaceae</taxon>
        <taxon>Filobasidium</taxon>
    </lineage>
</organism>
<proteinExistence type="predicted"/>
<keyword evidence="2" id="KW-1185">Reference proteome</keyword>
<accession>A0A8K0NQR4</accession>
<comment type="caution">
    <text evidence="1">The sequence shown here is derived from an EMBL/GenBank/DDBJ whole genome shotgun (WGS) entry which is preliminary data.</text>
</comment>
<dbReference type="EMBL" id="JABELV010000066">
    <property type="protein sequence ID" value="KAG7535976.1"/>
    <property type="molecule type" value="Genomic_DNA"/>
</dbReference>
<name>A0A8K0NQR4_9TREE</name>
<reference evidence="1" key="1">
    <citation type="submission" date="2020-04" db="EMBL/GenBank/DDBJ databases">
        <title>Analysis of mating type loci in Filobasidium floriforme.</title>
        <authorList>
            <person name="Nowrousian M."/>
        </authorList>
    </citation>
    <scope>NUCLEOTIDE SEQUENCE</scope>
    <source>
        <strain evidence="1">CBS 6242</strain>
    </source>
</reference>
<dbReference type="Proteomes" id="UP000812966">
    <property type="component" value="Unassembled WGS sequence"/>
</dbReference>
<gene>
    <name evidence="1" type="ORF">FFLO_03574</name>
</gene>
<evidence type="ECO:0000313" key="1">
    <source>
        <dbReference type="EMBL" id="KAG7535976.1"/>
    </source>
</evidence>
<evidence type="ECO:0000313" key="2">
    <source>
        <dbReference type="Proteomes" id="UP000812966"/>
    </source>
</evidence>
<sequence>MSTPNYMFECTATNATLTSPCCVTANGTLNSANQFNTTAINQYSSCRQTGGAGVLTISKMMLLGLGFLATFANAR</sequence>
<dbReference type="AlphaFoldDB" id="A0A8K0NQR4"/>
<protein>
    <submittedName>
        <fullName evidence="1">Uncharacterized protein</fullName>
    </submittedName>
</protein>